<dbReference type="Proteomes" id="UP000093199">
    <property type="component" value="Unassembled WGS sequence"/>
</dbReference>
<proteinExistence type="predicted"/>
<keyword evidence="2" id="KW-1185">Reference proteome</keyword>
<dbReference type="RefSeq" id="WP_066547360.1">
    <property type="nucleotide sequence ID" value="NZ_MASJ01000039.1"/>
</dbReference>
<comment type="caution">
    <text evidence="1">The sequence shown here is derived from an EMBL/GenBank/DDBJ whole genome shotgun (WGS) entry which is preliminary data.</text>
</comment>
<reference evidence="1 2" key="1">
    <citation type="submission" date="2016-07" db="EMBL/GenBank/DDBJ databases">
        <title>Caryophanon tenue genome sequencing.</title>
        <authorList>
            <person name="Verma A."/>
            <person name="Pal Y."/>
            <person name="Krishnamurthi S."/>
        </authorList>
    </citation>
    <scope>NUCLEOTIDE SEQUENCE [LARGE SCALE GENOMIC DNA]</scope>
    <source>
        <strain evidence="1 2">DSM 14152</strain>
    </source>
</reference>
<protein>
    <submittedName>
        <fullName evidence="1">Uncharacterized protein</fullName>
    </submittedName>
</protein>
<evidence type="ECO:0000313" key="2">
    <source>
        <dbReference type="Proteomes" id="UP000093199"/>
    </source>
</evidence>
<gene>
    <name evidence="1" type="ORF">A6M13_05415</name>
</gene>
<evidence type="ECO:0000313" key="1">
    <source>
        <dbReference type="EMBL" id="OCS82838.1"/>
    </source>
</evidence>
<organism evidence="1 2">
    <name type="scientific">Caryophanon tenue</name>
    <dbReference type="NCBI Taxonomy" id="33978"/>
    <lineage>
        <taxon>Bacteria</taxon>
        <taxon>Bacillati</taxon>
        <taxon>Bacillota</taxon>
        <taxon>Bacilli</taxon>
        <taxon>Bacillales</taxon>
        <taxon>Caryophanaceae</taxon>
        <taxon>Caryophanon</taxon>
    </lineage>
</organism>
<dbReference type="EMBL" id="MASJ01000039">
    <property type="protein sequence ID" value="OCS82838.1"/>
    <property type="molecule type" value="Genomic_DNA"/>
</dbReference>
<accession>A0A1C0Y6Q7</accession>
<name>A0A1C0Y6Q7_9BACL</name>
<sequence length="164" mass="19381">MQFVLDFQSETPFLQAQFNTVLAPLLDQHHEIFIPDPLLDIFLPQDVKRHHLIDEWRVHYPLGYTAHGHIILHLHKRQCTAYMIPFAFDYWEALRHIGILTNFVLLHDRQHSLQTLAIESGYIGQNELIAATSHWQLTDDTLIPTIAKMSERYYMRDQRPLQQT</sequence>
<dbReference type="AlphaFoldDB" id="A0A1C0Y6Q7"/>